<dbReference type="SUPFAM" id="SSF53335">
    <property type="entry name" value="S-adenosyl-L-methionine-dependent methyltransferases"/>
    <property type="match status" value="1"/>
</dbReference>
<keyword evidence="3" id="KW-0547">Nucleotide-binding</keyword>
<feature type="domain" description="Helicase C-terminal" evidence="7">
    <location>
        <begin position="2037"/>
        <end position="2197"/>
    </location>
</feature>
<evidence type="ECO:0000256" key="5">
    <source>
        <dbReference type="ARBA" id="ARBA00022840"/>
    </source>
</evidence>
<dbReference type="InterPro" id="IPR049730">
    <property type="entry name" value="SNF2/RAD54-like_C"/>
</dbReference>
<feature type="compositionally biased region" description="Basic and acidic residues" evidence="6">
    <location>
        <begin position="60"/>
        <end position="74"/>
    </location>
</feature>
<evidence type="ECO:0000256" key="4">
    <source>
        <dbReference type="ARBA" id="ARBA00022801"/>
    </source>
</evidence>
<evidence type="ECO:0000256" key="6">
    <source>
        <dbReference type="SAM" id="MobiDB-lite"/>
    </source>
</evidence>
<dbReference type="EMBL" id="JAXOVC010000008">
    <property type="protein sequence ID" value="KAK4498186.1"/>
    <property type="molecule type" value="Genomic_DNA"/>
</dbReference>
<dbReference type="CDD" id="cd18793">
    <property type="entry name" value="SF2_C_SNF"/>
    <property type="match status" value="1"/>
</dbReference>
<evidence type="ECO:0000256" key="3">
    <source>
        <dbReference type="ARBA" id="ARBA00022741"/>
    </source>
</evidence>
<dbReference type="PANTHER" id="PTHR45626">
    <property type="entry name" value="TRANSCRIPTION TERMINATION FACTOR 2-RELATED"/>
    <property type="match status" value="1"/>
</dbReference>
<keyword evidence="4" id="KW-0378">Hydrolase</keyword>
<keyword evidence="9" id="KW-1185">Reference proteome</keyword>
<keyword evidence="2" id="KW-0808">Transferase</keyword>
<dbReference type="InterPro" id="IPR027417">
    <property type="entry name" value="P-loop_NTPase"/>
</dbReference>
<dbReference type="CDD" id="cd16449">
    <property type="entry name" value="RING-HC"/>
    <property type="match status" value="1"/>
</dbReference>
<dbReference type="InterPro" id="IPR029063">
    <property type="entry name" value="SAM-dependent_MTases_sf"/>
</dbReference>
<feature type="region of interest" description="Disordered" evidence="6">
    <location>
        <begin position="1"/>
        <end position="94"/>
    </location>
</feature>
<evidence type="ECO:0000256" key="2">
    <source>
        <dbReference type="ARBA" id="ARBA00022679"/>
    </source>
</evidence>
<reference evidence="8 9" key="1">
    <citation type="journal article" date="2023" name="G3 (Bethesda)">
        <title>A chromosome-level genome assembly of Zasmidium syzygii isolated from banana leaves.</title>
        <authorList>
            <person name="van Westerhoven A.C."/>
            <person name="Mehrabi R."/>
            <person name="Talebi R."/>
            <person name="Steentjes M.B.F."/>
            <person name="Corcolon B."/>
            <person name="Chong P.A."/>
            <person name="Kema G.H.J."/>
            <person name="Seidl M.F."/>
        </authorList>
    </citation>
    <scope>NUCLEOTIDE SEQUENCE [LARGE SCALE GENOMIC DNA]</scope>
    <source>
        <strain evidence="8 9">P124</strain>
    </source>
</reference>
<gene>
    <name evidence="8" type="ORF">PRZ48_010843</name>
</gene>
<dbReference type="SUPFAM" id="SSF52540">
    <property type="entry name" value="P-loop containing nucleoside triphosphate hydrolases"/>
    <property type="match status" value="2"/>
</dbReference>
<dbReference type="Pfam" id="PF00145">
    <property type="entry name" value="DNA_methylase"/>
    <property type="match status" value="1"/>
</dbReference>
<evidence type="ECO:0000256" key="1">
    <source>
        <dbReference type="ARBA" id="ARBA00022603"/>
    </source>
</evidence>
<dbReference type="Pfam" id="PF00176">
    <property type="entry name" value="SNF2-rel_dom"/>
    <property type="match status" value="1"/>
</dbReference>
<evidence type="ECO:0000259" key="7">
    <source>
        <dbReference type="PROSITE" id="PS51194"/>
    </source>
</evidence>
<dbReference type="InterPro" id="IPR001525">
    <property type="entry name" value="C5_MeTfrase"/>
</dbReference>
<feature type="compositionally biased region" description="Basic residues" evidence="6">
    <location>
        <begin position="263"/>
        <end position="273"/>
    </location>
</feature>
<dbReference type="Gene3D" id="3.40.50.150">
    <property type="entry name" value="Vaccinia Virus protein VP39"/>
    <property type="match status" value="1"/>
</dbReference>
<feature type="region of interest" description="Disordered" evidence="6">
    <location>
        <begin position="762"/>
        <end position="784"/>
    </location>
</feature>
<feature type="compositionally biased region" description="Low complexity" evidence="6">
    <location>
        <begin position="274"/>
        <end position="288"/>
    </location>
</feature>
<dbReference type="Proteomes" id="UP001305779">
    <property type="component" value="Unassembled WGS sequence"/>
</dbReference>
<keyword evidence="5" id="KW-0067">ATP-binding</keyword>
<dbReference type="InterPro" id="IPR000330">
    <property type="entry name" value="SNF2_N"/>
</dbReference>
<proteinExistence type="predicted"/>
<dbReference type="InterPro" id="IPR001650">
    <property type="entry name" value="Helicase_C-like"/>
</dbReference>
<accession>A0ABR0EAB9</accession>
<dbReference type="Pfam" id="PF00271">
    <property type="entry name" value="Helicase_C"/>
    <property type="match status" value="1"/>
</dbReference>
<dbReference type="PANTHER" id="PTHR45626:SF26">
    <property type="entry name" value="FAMILY HELICASE, PUTATIVE (AFU_ORTHOLOGUE AFUA_2G09120)-RELATED"/>
    <property type="match status" value="1"/>
</dbReference>
<dbReference type="InterPro" id="IPR014001">
    <property type="entry name" value="Helicase_ATP-bd"/>
</dbReference>
<protein>
    <recommendedName>
        <fullName evidence="7">Helicase C-terminal domain-containing protein</fullName>
    </recommendedName>
</protein>
<comment type="caution">
    <text evidence="8">The sequence shown here is derived from an EMBL/GenBank/DDBJ whole genome shotgun (WGS) entry which is preliminary data.</text>
</comment>
<evidence type="ECO:0000313" key="9">
    <source>
        <dbReference type="Proteomes" id="UP001305779"/>
    </source>
</evidence>
<dbReference type="PROSITE" id="PS51194">
    <property type="entry name" value="HELICASE_CTER"/>
    <property type="match status" value="1"/>
</dbReference>
<feature type="region of interest" description="Disordered" evidence="6">
    <location>
        <begin position="170"/>
        <end position="289"/>
    </location>
</feature>
<sequence>MRQSKLFEVMDLSKDDSEEDTIVVRHTTTAAGLKRQRDSDVSTSNSRPRKAPRVTSATQKKADRLTSSRSHDSSTIRVAPTGPRSSPRASRVGLFSPVTETRFALSEVSTAQFQNRMQGPIAWYNPPPHKPDFLSQFSTVVSTPQASNRFFSSEVETSSSGRSRRAAATKAIASITSSPNESEDELASDLVLPTGKKRATPTKAASSKTRAKPKRKQDSDDSDFAAESVPSDEESDGDIPMDDSSSVHASESNDDDDVVITKKASKPRAKVAAKAKTTTTGKASTAAKPRATAKNMVNLIKAKGKGRARGLDQSLPPVFSIKEIFEDLTANASSHGFDTAVEHLQNSRPLRVATMCSGTESPLLALEMIKTALGPQSFEIDHLFSAELVPFKQAYIERNFNPPLIFRDITELINAFENEEQPMATTAYGAKVPVPTDIDLLIAGTSCVDYSGMNSRKKGINDGGESGDTWRAVMDFCIVARPAIVLLENVKNAPWDTQLKEYQDIDYETVGALVNTKDYYLPQIRQRGYMACFDKQKLKPGSSKAAASKWASLMDAFKRPASSPVSSFLLPTDKIARQHIRTDEPTREVDWSTCEIRQMQYRQELRLGNARPITNWSASGSMLVPDNGHLQWYQRQVERVLDTIDVGNLRKALPQFGMYDNRYKTRVVDLSQNVDRDKDHRPFGVVGCITPSGMFFVSDAGRPLTAEETLQLQGLPLDRISFTTESPSDVQDLAGNAMSTTVIGSSILSALIAGYEMIPQASANDGDPDSTPGVAHHPEPPLMASNDMSITELNSGSEVMSTADLLHKAARSLRKCYCEGPRGMTSKAMQECLDCGHTTCVACGGNPPHNYRNVSSHVSNARLAPGQFERELREMLPLRLTLGNNIGSLNTVLGGASPEYCEEVTAALKATFSFHDVRRTHCWSVLYRSDSATLELTIEDEANAEWRLFAHAPKHLPGNDRLRDLLQQPVARSQLRSQNDLLASTWQIRSPTPEQIPILVKASGSKHASRWARNGMPDFLNHFVWETLTIKAQNANNAVANMLCGEYHHLADCGTANDGLYKKADQADRPIYLFLDPTRTGPEEEDCFVFSHNKAILEYDEVRSVIARIDASWQPWSREEDGIPTTTQASLVVDSIWLPSDFKLSSTHAGLEMCVPGNFANLGEALDCAATPMLISGRLPAGLADVDTRPDDPAFFQKYGWIFEAFRRHLPPEEWLPLQNEHVNCHCEKCAPVRPELRWALSDNHNIVAQEDPATAATYERAIKARPNPLVIAVGDDRDEIQVGINITSLGHRAGARLRQYTSSEATISYTWRFTTGAKQAASFTFKPFTLLQTIGVEPFNDECGLTVTLFPKQSLALAWMREQEKGVKFLLEEIEESCLAALGWQAEVKAQTMASIKGGICADHPGFGKTILSMALIESEWIDRGKAGILSTMQDCPPVLAGLIPTAATLIICPAALLKQWQSEIVEKVKANRKVVTINSMKDFESHSISDFENATVVIVNRNVFGADTYAERLATFAGVPGPATKSGRAFTHWLKSIAQDVPAHVQILDHGFGLQKLRNHLKVVYDEKLGDKHFEMSVPSRRLRGRNYVEGKAKKKTTSAAETKAATPNIDVTQVGKPLLEIFYFNRIMVDEFHQYDPKERAAIAALKADKRWGLSATPAMDDFYDIAQTADLLGVTLRTSSGAKGVLKTKNARDMKKEMTSFEQFDLMRDVPSDSLHAHIHAADQRFLDAFVRRNIMDFNDQLVCFEHLLPVRLDVSHMALYAEISEHLNSLDMRIKKSTKAKATDRQERFHSVTNDCLTAEEALSKAAAFLDGDERNVDEIIRVRHKQVEKVLAELPDAMHSASSEEPIAFGHWKESRLGSGLLGDRDTIEEVSKIAQRFSTRSKAKKAKATQEKDSDADSADAADTKVSLAGNKEKTAKLNAMCNRLLKAKRSARYLQNVKQIYGAAKKGGSGLCHNGECQNANIHPEEAGVSVLCGHLVCRECYTGMRQQGVITCHADGCSESMQDIHLVWSQKMGDMSKMRTTHGTKAEAATNLLHKIAKKGDQAILFVQFEKQLEQIQKALKDERISATVVKNGLSAGRQVEEFVKSAKKKDQITVMVLNASDETAAGLNLQNANHVIFLSPLLRDSQYGYDSTMAQAIGRVRRYGQEKEIHVHRIFALDTIDVDILEHRERRNTVLTEQKGPSIEPPEVAKELDVHGLEKKEKTQLVCEDGHFSLRPQSWLVRCGADEDAEEVNKVKGKNRVLGWEDFSSLVKFSKTFTEDDDW</sequence>
<dbReference type="Gene3D" id="3.40.50.300">
    <property type="entry name" value="P-loop containing nucleotide triphosphate hydrolases"/>
    <property type="match status" value="2"/>
</dbReference>
<dbReference type="InterPro" id="IPR050628">
    <property type="entry name" value="SNF2_RAD54_helicase_TF"/>
</dbReference>
<name>A0ABR0EAB9_ZASCE</name>
<feature type="region of interest" description="Disordered" evidence="6">
    <location>
        <begin position="1885"/>
        <end position="1911"/>
    </location>
</feature>
<organism evidence="8 9">
    <name type="scientific">Zasmidium cellare</name>
    <name type="common">Wine cellar mold</name>
    <name type="synonym">Racodium cellare</name>
    <dbReference type="NCBI Taxonomy" id="395010"/>
    <lineage>
        <taxon>Eukaryota</taxon>
        <taxon>Fungi</taxon>
        <taxon>Dikarya</taxon>
        <taxon>Ascomycota</taxon>
        <taxon>Pezizomycotina</taxon>
        <taxon>Dothideomycetes</taxon>
        <taxon>Dothideomycetidae</taxon>
        <taxon>Mycosphaerellales</taxon>
        <taxon>Mycosphaerellaceae</taxon>
        <taxon>Zasmidium</taxon>
    </lineage>
</organism>
<dbReference type="SMART" id="SM00487">
    <property type="entry name" value="DEXDc"/>
    <property type="match status" value="1"/>
</dbReference>
<keyword evidence="1" id="KW-0489">Methyltransferase</keyword>
<evidence type="ECO:0000313" key="8">
    <source>
        <dbReference type="EMBL" id="KAK4498186.1"/>
    </source>
</evidence>
<feature type="compositionally biased region" description="Acidic residues" evidence="6">
    <location>
        <begin position="220"/>
        <end position="241"/>
    </location>
</feature>